<organism evidence="1 2">
    <name type="scientific">Sphaerodactylus townsendi</name>
    <dbReference type="NCBI Taxonomy" id="933632"/>
    <lineage>
        <taxon>Eukaryota</taxon>
        <taxon>Metazoa</taxon>
        <taxon>Chordata</taxon>
        <taxon>Craniata</taxon>
        <taxon>Vertebrata</taxon>
        <taxon>Euteleostomi</taxon>
        <taxon>Lepidosauria</taxon>
        <taxon>Squamata</taxon>
        <taxon>Bifurcata</taxon>
        <taxon>Gekkota</taxon>
        <taxon>Sphaerodactylidae</taxon>
        <taxon>Sphaerodactylus</taxon>
    </lineage>
</organism>
<keyword evidence="2" id="KW-1185">Reference proteome</keyword>
<gene>
    <name evidence="1" type="ORF">K3G42_023489</name>
</gene>
<proteinExistence type="predicted"/>
<dbReference type="Proteomes" id="UP000827872">
    <property type="component" value="Linkage Group LG07"/>
</dbReference>
<name>A0ACB8ER54_9SAUR</name>
<accession>A0ACB8ER54</accession>
<evidence type="ECO:0000313" key="1">
    <source>
        <dbReference type="EMBL" id="KAH7995247.1"/>
    </source>
</evidence>
<dbReference type="EMBL" id="CM037620">
    <property type="protein sequence ID" value="KAH7995247.1"/>
    <property type="molecule type" value="Genomic_DNA"/>
</dbReference>
<reference evidence="1" key="1">
    <citation type="submission" date="2021-08" db="EMBL/GenBank/DDBJ databases">
        <title>The first chromosome-level gecko genome reveals the dynamic sex chromosomes of Neotropical dwarf geckos (Sphaerodactylidae: Sphaerodactylus).</title>
        <authorList>
            <person name="Pinto B.J."/>
            <person name="Keating S.E."/>
            <person name="Gamble T."/>
        </authorList>
    </citation>
    <scope>NUCLEOTIDE SEQUENCE</scope>
    <source>
        <strain evidence="1">TG3544</strain>
    </source>
</reference>
<comment type="caution">
    <text evidence="1">The sequence shown here is derived from an EMBL/GenBank/DDBJ whole genome shotgun (WGS) entry which is preliminary data.</text>
</comment>
<sequence>MFKNTTINDLIGKDPRNTVPRLRLPTQDLMNDWKHLVSQLTLIVSSMPTIEIEDHIQYDLPSSKGTTNSQHKEGSTRSSSQDLGNIDLDKCKEPTAVLAPNTFYEWEVDPKPVEALYPALISRNKDKTWAQELTDSGWSEAPQPKHSMQLSATNPSKNLQDALDEIESASDQTPPILLMPQQVETSNGPTHGPPIVEQKASADKVDSSDTTQDPLINLFLEVPIEWNSITQNGITETEHLLPMNVSSHENCEQLMVRNLHSDCEQNTQSILPDDTPDMRFGQSIIRDYFKKEETTF</sequence>
<evidence type="ECO:0000313" key="2">
    <source>
        <dbReference type="Proteomes" id="UP000827872"/>
    </source>
</evidence>
<protein>
    <submittedName>
        <fullName evidence="1">Uncharacterized protein</fullName>
    </submittedName>
</protein>